<protein>
    <submittedName>
        <fullName evidence="1">Uncharacterized protein</fullName>
    </submittedName>
</protein>
<dbReference type="PANTHER" id="PTHR40866">
    <property type="entry name" value="BED-TYPE DOMAIN-CONTAINING PROTEIN"/>
    <property type="match status" value="1"/>
</dbReference>
<comment type="caution">
    <text evidence="1">The sequence shown here is derived from an EMBL/GenBank/DDBJ whole genome shotgun (WGS) entry which is preliminary data.</text>
</comment>
<reference evidence="1" key="1">
    <citation type="submission" date="2021-01" db="EMBL/GenBank/DDBJ databases">
        <title>Phytophthora aleatoria, a newly-described species from Pinus radiata is distinct from Phytophthora cactorum isolates based on comparative genomics.</title>
        <authorList>
            <person name="Mcdougal R."/>
            <person name="Panda P."/>
            <person name="Williams N."/>
            <person name="Studholme D.J."/>
        </authorList>
    </citation>
    <scope>NUCLEOTIDE SEQUENCE</scope>
    <source>
        <strain evidence="1">NZFS 4037</strain>
    </source>
</reference>
<dbReference type="Proteomes" id="UP000709295">
    <property type="component" value="Unassembled WGS sequence"/>
</dbReference>
<evidence type="ECO:0000313" key="2">
    <source>
        <dbReference type="Proteomes" id="UP000709295"/>
    </source>
</evidence>
<dbReference type="PANTHER" id="PTHR40866:SF1">
    <property type="entry name" value="BED-TYPE DOMAIN-CONTAINING PROTEIN"/>
    <property type="match status" value="1"/>
</dbReference>
<name>A0A8J5I7K1_9STRA</name>
<keyword evidence="2" id="KW-1185">Reference proteome</keyword>
<proteinExistence type="predicted"/>
<evidence type="ECO:0000313" key="1">
    <source>
        <dbReference type="EMBL" id="KAG6950137.1"/>
    </source>
</evidence>
<sequence>MLESYVKIRDAILTVRAVEEHMRRYNAHHRITAAVEKLKGLDSVWVKLQAQKCSMADVPLLFDACAAKYPVMADYLNPSADIIHSPDFEVEIIKTQNDLPLPSSEEDAVEDLSWNQMILPLLRVLVWTSRLPSFGRPRNSAAHLIVISYHNAVRRATAPRVPYEERVRTPFL</sequence>
<gene>
    <name evidence="1" type="ORF">JG688_00014304</name>
</gene>
<dbReference type="AlphaFoldDB" id="A0A8J5I7K1"/>
<dbReference type="EMBL" id="JAENGY010001341">
    <property type="protein sequence ID" value="KAG6950137.1"/>
    <property type="molecule type" value="Genomic_DNA"/>
</dbReference>
<organism evidence="1 2">
    <name type="scientific">Phytophthora aleatoria</name>
    <dbReference type="NCBI Taxonomy" id="2496075"/>
    <lineage>
        <taxon>Eukaryota</taxon>
        <taxon>Sar</taxon>
        <taxon>Stramenopiles</taxon>
        <taxon>Oomycota</taxon>
        <taxon>Peronosporomycetes</taxon>
        <taxon>Peronosporales</taxon>
        <taxon>Peronosporaceae</taxon>
        <taxon>Phytophthora</taxon>
    </lineage>
</organism>
<accession>A0A8J5I7K1</accession>